<dbReference type="Proteomes" id="UP000479000">
    <property type="component" value="Unassembled WGS sequence"/>
</dbReference>
<feature type="non-terminal residue" evidence="1">
    <location>
        <position position="63"/>
    </location>
</feature>
<name>A0A6H5H1B7_9HEMI</name>
<dbReference type="AlphaFoldDB" id="A0A6H5H1B7"/>
<evidence type="ECO:0000313" key="2">
    <source>
        <dbReference type="Proteomes" id="UP000479000"/>
    </source>
</evidence>
<reference evidence="1 2" key="1">
    <citation type="submission" date="2020-02" db="EMBL/GenBank/DDBJ databases">
        <authorList>
            <person name="Ferguson B K."/>
        </authorList>
    </citation>
    <scope>NUCLEOTIDE SEQUENCE [LARGE SCALE GENOMIC DNA]</scope>
</reference>
<gene>
    <name evidence="1" type="ORF">NTEN_LOCUS15864</name>
</gene>
<evidence type="ECO:0000313" key="1">
    <source>
        <dbReference type="EMBL" id="CAB0010871.1"/>
    </source>
</evidence>
<keyword evidence="2" id="KW-1185">Reference proteome</keyword>
<sequence>MEYMCNLVKSEYTHIFSASLPTQLPIPESWHISTILSSQFLQNTFRFCDSRDLLTTRRAKELS</sequence>
<dbReference type="EMBL" id="CADCXU010023370">
    <property type="protein sequence ID" value="CAB0010871.1"/>
    <property type="molecule type" value="Genomic_DNA"/>
</dbReference>
<accession>A0A6H5H1B7</accession>
<protein>
    <submittedName>
        <fullName evidence="1">Uncharacterized protein</fullName>
    </submittedName>
</protein>
<organism evidence="1 2">
    <name type="scientific">Nesidiocoris tenuis</name>
    <dbReference type="NCBI Taxonomy" id="355587"/>
    <lineage>
        <taxon>Eukaryota</taxon>
        <taxon>Metazoa</taxon>
        <taxon>Ecdysozoa</taxon>
        <taxon>Arthropoda</taxon>
        <taxon>Hexapoda</taxon>
        <taxon>Insecta</taxon>
        <taxon>Pterygota</taxon>
        <taxon>Neoptera</taxon>
        <taxon>Paraneoptera</taxon>
        <taxon>Hemiptera</taxon>
        <taxon>Heteroptera</taxon>
        <taxon>Panheteroptera</taxon>
        <taxon>Cimicomorpha</taxon>
        <taxon>Miridae</taxon>
        <taxon>Dicyphina</taxon>
        <taxon>Nesidiocoris</taxon>
    </lineage>
</organism>
<proteinExistence type="predicted"/>